<evidence type="ECO:0000313" key="4">
    <source>
        <dbReference type="EMBL" id="MDN7242182.1"/>
    </source>
</evidence>
<dbReference type="InterPro" id="IPR036291">
    <property type="entry name" value="NAD(P)-bd_dom_sf"/>
</dbReference>
<dbReference type="Proteomes" id="UP001172055">
    <property type="component" value="Unassembled WGS sequence"/>
</dbReference>
<feature type="domain" description="Gfo/Idh/MocA-like oxidoreductase C-terminal" evidence="3">
    <location>
        <begin position="139"/>
        <end position="345"/>
    </location>
</feature>
<dbReference type="Gene3D" id="3.30.360.10">
    <property type="entry name" value="Dihydrodipicolinate Reductase, domain 2"/>
    <property type="match status" value="1"/>
</dbReference>
<comment type="similarity">
    <text evidence="1">Belongs to the Gfo/Idh/MocA family.</text>
</comment>
<feature type="domain" description="Gfo/Idh/MocA-like oxidoreductase N-terminal" evidence="2">
    <location>
        <begin position="5"/>
        <end position="124"/>
    </location>
</feature>
<proteinExistence type="inferred from homology"/>
<evidence type="ECO:0000259" key="3">
    <source>
        <dbReference type="Pfam" id="PF02894"/>
    </source>
</evidence>
<evidence type="ECO:0000313" key="5">
    <source>
        <dbReference type="Proteomes" id="UP001172055"/>
    </source>
</evidence>
<dbReference type="PANTHER" id="PTHR43249:SF1">
    <property type="entry name" value="D-GLUCOSIDE 3-DEHYDROGENASE"/>
    <property type="match status" value="1"/>
</dbReference>
<accession>A0ABT8N3E7</accession>
<dbReference type="EMBL" id="JAUJWV010000001">
    <property type="protein sequence ID" value="MDN7242182.1"/>
    <property type="molecule type" value="Genomic_DNA"/>
</dbReference>
<dbReference type="PANTHER" id="PTHR43249">
    <property type="entry name" value="UDP-N-ACETYL-2-AMINO-2-DEOXY-D-GLUCURONATE OXIDASE"/>
    <property type="match status" value="1"/>
</dbReference>
<reference evidence="4 5" key="1">
    <citation type="submission" date="2023-06" db="EMBL/GenBank/DDBJ databases">
        <title>Novel species in genus Planococcus.</title>
        <authorList>
            <person name="Ning S."/>
        </authorList>
    </citation>
    <scope>NUCLEOTIDE SEQUENCE [LARGE SCALE GENOMIC DNA]</scope>
    <source>
        <strain evidence="4 5">N028</strain>
    </source>
</reference>
<dbReference type="Pfam" id="PF02894">
    <property type="entry name" value="GFO_IDH_MocA_C"/>
    <property type="match status" value="1"/>
</dbReference>
<sequence>MEKKKVVIIGGGNIAETVHVPYYQTAKEFEVVAIVGRNAARAQAFAEKHAIPRFYTDADKMYAAEKPDIVSVCTPNSFHYASVMKALENGCHVLCEKPPAISSAEAWDMHQAAKKYNKVLAYNFHNRFAEDVKIIREKAASGMLGDIYVTKVQALRRNGIPGWGYFTNKELQGGGPLIDIGVHMLDAAMYVLGFPAVKKVTAKQFQKIGTKKTSGSFGEWDPEKYEVEDSLFGFIELEGGHLLQIETSFALNIKEDSIMNAEFMGDQAGATLFPAHIYTDEGGELVTLYQKTKADQNCQLKSMAAFVDNCLGKEAMIADGEQGYIIQRIVEALYESAEKGESVSL</sequence>
<dbReference type="InterPro" id="IPR000683">
    <property type="entry name" value="Gfo/Idh/MocA-like_OxRdtase_N"/>
</dbReference>
<dbReference type="Gene3D" id="3.40.50.720">
    <property type="entry name" value="NAD(P)-binding Rossmann-like Domain"/>
    <property type="match status" value="1"/>
</dbReference>
<name>A0ABT8N3E7_9BACL</name>
<protein>
    <submittedName>
        <fullName evidence="4">Gfo/Idh/MocA family oxidoreductase</fullName>
    </submittedName>
</protein>
<dbReference type="RefSeq" id="WP_301723688.1">
    <property type="nucleotide sequence ID" value="NZ_JAUJWV010000001.1"/>
</dbReference>
<evidence type="ECO:0000259" key="2">
    <source>
        <dbReference type="Pfam" id="PF01408"/>
    </source>
</evidence>
<evidence type="ECO:0000256" key="1">
    <source>
        <dbReference type="ARBA" id="ARBA00010928"/>
    </source>
</evidence>
<dbReference type="InterPro" id="IPR052515">
    <property type="entry name" value="Gfo/Idh/MocA_Oxidoreductase"/>
</dbReference>
<dbReference type="InterPro" id="IPR004104">
    <property type="entry name" value="Gfo/Idh/MocA-like_OxRdtase_C"/>
</dbReference>
<keyword evidence="5" id="KW-1185">Reference proteome</keyword>
<dbReference type="SUPFAM" id="SSF55347">
    <property type="entry name" value="Glyceraldehyde-3-phosphate dehydrogenase-like, C-terminal domain"/>
    <property type="match status" value="1"/>
</dbReference>
<comment type="caution">
    <text evidence="4">The sequence shown here is derived from an EMBL/GenBank/DDBJ whole genome shotgun (WGS) entry which is preliminary data.</text>
</comment>
<gene>
    <name evidence="4" type="ORF">QWY14_10250</name>
</gene>
<dbReference type="SUPFAM" id="SSF51735">
    <property type="entry name" value="NAD(P)-binding Rossmann-fold domains"/>
    <property type="match status" value="1"/>
</dbReference>
<organism evidence="4 5">
    <name type="scientific">Planococcus shixiaomingii</name>
    <dbReference type="NCBI Taxonomy" id="3058393"/>
    <lineage>
        <taxon>Bacteria</taxon>
        <taxon>Bacillati</taxon>
        <taxon>Bacillota</taxon>
        <taxon>Bacilli</taxon>
        <taxon>Bacillales</taxon>
        <taxon>Caryophanaceae</taxon>
        <taxon>Planococcus</taxon>
    </lineage>
</organism>
<dbReference type="Pfam" id="PF01408">
    <property type="entry name" value="GFO_IDH_MocA"/>
    <property type="match status" value="1"/>
</dbReference>